<dbReference type="InterPro" id="IPR001647">
    <property type="entry name" value="HTH_TetR"/>
</dbReference>
<dbReference type="EMBL" id="JACHXA010000007">
    <property type="protein sequence ID" value="MBB3066219.1"/>
    <property type="molecule type" value="Genomic_DNA"/>
</dbReference>
<dbReference type="GO" id="GO:0000976">
    <property type="term" value="F:transcription cis-regulatory region binding"/>
    <property type="evidence" value="ECO:0007669"/>
    <property type="project" value="TreeGrafter"/>
</dbReference>
<dbReference type="GO" id="GO:0003700">
    <property type="term" value="F:DNA-binding transcription factor activity"/>
    <property type="evidence" value="ECO:0007669"/>
    <property type="project" value="TreeGrafter"/>
</dbReference>
<evidence type="ECO:0000313" key="5">
    <source>
        <dbReference type="Proteomes" id="UP000581135"/>
    </source>
</evidence>
<dbReference type="InterPro" id="IPR050109">
    <property type="entry name" value="HTH-type_TetR-like_transc_reg"/>
</dbReference>
<dbReference type="PANTHER" id="PTHR30055">
    <property type="entry name" value="HTH-TYPE TRANSCRIPTIONAL REGULATOR RUTR"/>
    <property type="match status" value="1"/>
</dbReference>
<feature type="domain" description="HTH tetR-type" evidence="3">
    <location>
        <begin position="6"/>
        <end position="66"/>
    </location>
</feature>
<dbReference type="Gene3D" id="1.10.357.10">
    <property type="entry name" value="Tetracycline Repressor, domain 2"/>
    <property type="match status" value="1"/>
</dbReference>
<comment type="caution">
    <text evidence="4">The sequence shown here is derived from an EMBL/GenBank/DDBJ whole genome shotgun (WGS) entry which is preliminary data.</text>
</comment>
<dbReference type="InterPro" id="IPR036271">
    <property type="entry name" value="Tet_transcr_reg_TetR-rel_C_sf"/>
</dbReference>
<dbReference type="InterPro" id="IPR009057">
    <property type="entry name" value="Homeodomain-like_sf"/>
</dbReference>
<evidence type="ECO:0000259" key="3">
    <source>
        <dbReference type="PROSITE" id="PS50977"/>
    </source>
</evidence>
<sequence>MTDEIRGKAAEILDAAERRIRCGGFDSVSFRDLAADVGIKSASVHYHFPQKANLGEAVVERYGERFIAALGDPDDPKESAKTRIKRLCEAYRISTLDQGMICLCSVLGSATLELPPQVSRAVVRFFHRLMEWTDRALEDADGVTSALGPPSAGHIIASLQGTVILALTLEKPSLFAETQERLLRDLA</sequence>
<evidence type="ECO:0000256" key="1">
    <source>
        <dbReference type="ARBA" id="ARBA00023125"/>
    </source>
</evidence>
<keyword evidence="5" id="KW-1185">Reference proteome</keyword>
<gene>
    <name evidence="4" type="ORF">FHR98_002524</name>
</gene>
<name>A0A839SW06_9PROT</name>
<evidence type="ECO:0000256" key="2">
    <source>
        <dbReference type="PROSITE-ProRule" id="PRU00335"/>
    </source>
</evidence>
<evidence type="ECO:0000313" key="4">
    <source>
        <dbReference type="EMBL" id="MBB3066219.1"/>
    </source>
</evidence>
<dbReference type="SUPFAM" id="SSF48498">
    <property type="entry name" value="Tetracyclin repressor-like, C-terminal domain"/>
    <property type="match status" value="1"/>
</dbReference>
<dbReference type="Proteomes" id="UP000581135">
    <property type="component" value="Unassembled WGS sequence"/>
</dbReference>
<dbReference type="PROSITE" id="PS50977">
    <property type="entry name" value="HTH_TETR_2"/>
    <property type="match status" value="1"/>
</dbReference>
<proteinExistence type="predicted"/>
<dbReference type="Pfam" id="PF00440">
    <property type="entry name" value="TetR_N"/>
    <property type="match status" value="1"/>
</dbReference>
<dbReference type="RefSeq" id="WP_183417037.1">
    <property type="nucleotide sequence ID" value="NZ_JACHXA010000007.1"/>
</dbReference>
<dbReference type="AlphaFoldDB" id="A0A839SW06"/>
<organism evidence="4 5">
    <name type="scientific">Limibacillus halophilus</name>
    <dbReference type="NCBI Taxonomy" id="1579333"/>
    <lineage>
        <taxon>Bacteria</taxon>
        <taxon>Pseudomonadati</taxon>
        <taxon>Pseudomonadota</taxon>
        <taxon>Alphaproteobacteria</taxon>
        <taxon>Rhodospirillales</taxon>
        <taxon>Rhodovibrionaceae</taxon>
        <taxon>Limibacillus</taxon>
    </lineage>
</organism>
<protein>
    <submittedName>
        <fullName evidence="4">TetR/AcrR family transcriptional repressor of nem operon</fullName>
    </submittedName>
</protein>
<reference evidence="4 5" key="1">
    <citation type="submission" date="2020-08" db="EMBL/GenBank/DDBJ databases">
        <title>Genomic Encyclopedia of Type Strains, Phase III (KMG-III): the genomes of soil and plant-associated and newly described type strains.</title>
        <authorList>
            <person name="Whitman W."/>
        </authorList>
    </citation>
    <scope>NUCLEOTIDE SEQUENCE [LARGE SCALE GENOMIC DNA]</scope>
    <source>
        <strain evidence="4 5">CECT 8803</strain>
    </source>
</reference>
<dbReference type="SUPFAM" id="SSF46689">
    <property type="entry name" value="Homeodomain-like"/>
    <property type="match status" value="1"/>
</dbReference>
<dbReference type="PANTHER" id="PTHR30055:SF219">
    <property type="entry name" value="TRANSCRIPTIONAL REGULATORY PROTEIN"/>
    <property type="match status" value="1"/>
</dbReference>
<accession>A0A839SW06</accession>
<keyword evidence="1 2" id="KW-0238">DNA-binding</keyword>
<feature type="DNA-binding region" description="H-T-H motif" evidence="2">
    <location>
        <begin position="29"/>
        <end position="48"/>
    </location>
</feature>